<dbReference type="EMBL" id="CAJNOK010017432">
    <property type="protein sequence ID" value="CAF1263859.1"/>
    <property type="molecule type" value="Genomic_DNA"/>
</dbReference>
<name>A0A8S2EUP6_9BILA</name>
<comment type="caution">
    <text evidence="2">The sequence shown here is derived from an EMBL/GenBank/DDBJ whole genome shotgun (WGS) entry which is preliminary data.</text>
</comment>
<feature type="region of interest" description="Disordered" evidence="1">
    <location>
        <begin position="410"/>
        <end position="464"/>
    </location>
</feature>
<evidence type="ECO:0000313" key="4">
    <source>
        <dbReference type="Proteomes" id="UP000677228"/>
    </source>
</evidence>
<feature type="non-terminal residue" evidence="2">
    <location>
        <position position="1"/>
    </location>
</feature>
<feature type="compositionally biased region" description="Polar residues" evidence="1">
    <location>
        <begin position="1"/>
        <end position="11"/>
    </location>
</feature>
<dbReference type="AlphaFoldDB" id="A0A8S2EUP6"/>
<dbReference type="Proteomes" id="UP000682733">
    <property type="component" value="Unassembled WGS sequence"/>
</dbReference>
<evidence type="ECO:0000256" key="1">
    <source>
        <dbReference type="SAM" id="MobiDB-lite"/>
    </source>
</evidence>
<feature type="region of interest" description="Disordered" evidence="1">
    <location>
        <begin position="337"/>
        <end position="356"/>
    </location>
</feature>
<dbReference type="Proteomes" id="UP000677228">
    <property type="component" value="Unassembled WGS sequence"/>
</dbReference>
<feature type="region of interest" description="Disordered" evidence="1">
    <location>
        <begin position="1"/>
        <end position="50"/>
    </location>
</feature>
<sequence>MDTSYIPSTLDVSDDNEDDITATPSQDDHFSQCLDDFQSDSNSDTDDDESDDIDDIIASLDMNNKIKFYSTSALTIHAACLTIIKLARRLNLNKSGIKELLDSLRSLLPMDAKLPRTVLGLMQIIASHFLHYFIYIRILHFYRDVNQLNDLEHFFDYYYRYLAQYYGPKSELCTIHMHIHLLAQVKRHGALALTSCFPRESFLGNAMNWCHGKTYILEQFITWYNIDRTLRVEKTLNLNQLFYDTRYDEKYLDIQFVHSVHDQFVSCCENKNIPFDQSASPKIYARHWRGLKTFHSRSYKRGGNAVSSKEEVEELSSRFAREADSEEFVIPENQCEYPIGQHEENASGNDDDSVYSRKKETKFTGKRTGKISSTADDFIPPLSDIVPSSTSPIGRNDLNYQNLEYDRLFPKGITSQPRPTTNSQIQFERKGTTVHHRPTSSSLSESSDSGQEESKTRWEKNKESLLRPNVDLLSRVKKRKYTLL</sequence>
<proteinExistence type="predicted"/>
<accession>A0A8S2EUP6</accession>
<reference evidence="2" key="1">
    <citation type="submission" date="2021-02" db="EMBL/GenBank/DDBJ databases">
        <authorList>
            <person name="Nowell W R."/>
        </authorList>
    </citation>
    <scope>NUCLEOTIDE SEQUENCE</scope>
</reference>
<feature type="compositionally biased region" description="Low complexity" evidence="1">
    <location>
        <begin position="440"/>
        <end position="449"/>
    </location>
</feature>
<feature type="compositionally biased region" description="Polar residues" evidence="1">
    <location>
        <begin position="413"/>
        <end position="426"/>
    </location>
</feature>
<protein>
    <submittedName>
        <fullName evidence="2">Uncharacterized protein</fullName>
    </submittedName>
</protein>
<evidence type="ECO:0000313" key="2">
    <source>
        <dbReference type="EMBL" id="CAF1263859.1"/>
    </source>
</evidence>
<feature type="non-terminal residue" evidence="2">
    <location>
        <position position="484"/>
    </location>
</feature>
<dbReference type="EMBL" id="CAJOBA010038987">
    <property type="protein sequence ID" value="CAF4070212.1"/>
    <property type="molecule type" value="Genomic_DNA"/>
</dbReference>
<gene>
    <name evidence="2" type="ORF">OVA965_LOCUS26860</name>
    <name evidence="3" type="ORF">TMI583_LOCUS27601</name>
</gene>
<evidence type="ECO:0000313" key="3">
    <source>
        <dbReference type="EMBL" id="CAF4070212.1"/>
    </source>
</evidence>
<feature type="compositionally biased region" description="Basic and acidic residues" evidence="1">
    <location>
        <begin position="452"/>
        <end position="464"/>
    </location>
</feature>
<organism evidence="2 4">
    <name type="scientific">Didymodactylos carnosus</name>
    <dbReference type="NCBI Taxonomy" id="1234261"/>
    <lineage>
        <taxon>Eukaryota</taxon>
        <taxon>Metazoa</taxon>
        <taxon>Spiralia</taxon>
        <taxon>Gnathifera</taxon>
        <taxon>Rotifera</taxon>
        <taxon>Eurotatoria</taxon>
        <taxon>Bdelloidea</taxon>
        <taxon>Philodinida</taxon>
        <taxon>Philodinidae</taxon>
        <taxon>Didymodactylos</taxon>
    </lineage>
</organism>